<organism evidence="1 2">
    <name type="scientific">Coemansia aciculifera</name>
    <dbReference type="NCBI Taxonomy" id="417176"/>
    <lineage>
        <taxon>Eukaryota</taxon>
        <taxon>Fungi</taxon>
        <taxon>Fungi incertae sedis</taxon>
        <taxon>Zoopagomycota</taxon>
        <taxon>Kickxellomycotina</taxon>
        <taxon>Kickxellomycetes</taxon>
        <taxon>Kickxellales</taxon>
        <taxon>Kickxellaceae</taxon>
        <taxon>Coemansia</taxon>
    </lineage>
</organism>
<dbReference type="Proteomes" id="UP001139981">
    <property type="component" value="Unassembled WGS sequence"/>
</dbReference>
<reference evidence="1" key="1">
    <citation type="submission" date="2022-07" db="EMBL/GenBank/DDBJ databases">
        <title>Phylogenomic reconstructions and comparative analyses of Kickxellomycotina fungi.</title>
        <authorList>
            <person name="Reynolds N.K."/>
            <person name="Stajich J.E."/>
            <person name="Barry K."/>
            <person name="Grigoriev I.V."/>
            <person name="Crous P."/>
            <person name="Smith M.E."/>
        </authorList>
    </citation>
    <scope>NUCLEOTIDE SEQUENCE</scope>
    <source>
        <strain evidence="1">CBS 190363</strain>
    </source>
</reference>
<comment type="caution">
    <text evidence="1">The sequence shown here is derived from an EMBL/GenBank/DDBJ whole genome shotgun (WGS) entry which is preliminary data.</text>
</comment>
<evidence type="ECO:0000313" key="1">
    <source>
        <dbReference type="EMBL" id="KAJ2879789.1"/>
    </source>
</evidence>
<dbReference type="EMBL" id="JANBVB010003239">
    <property type="protein sequence ID" value="KAJ2879789.1"/>
    <property type="molecule type" value="Genomic_DNA"/>
</dbReference>
<proteinExistence type="predicted"/>
<protein>
    <submittedName>
        <fullName evidence="1">Uncharacterized protein</fullName>
    </submittedName>
</protein>
<feature type="non-terminal residue" evidence="1">
    <location>
        <position position="113"/>
    </location>
</feature>
<gene>
    <name evidence="1" type="ORF">IWW38_006056</name>
</gene>
<name>A0ACC1LTG4_9FUNG</name>
<sequence length="113" mass="12748">MRGGRHVALARRLRDTIDVYCKMEREQAIRNRDRLARLYKVACPSASEVEIYGAIENVADGQALAQKITQVCRPAEARKVLKDVADRQGDIVTIERTVGELTKLHIDISEMVN</sequence>
<keyword evidence="2" id="KW-1185">Reference proteome</keyword>
<evidence type="ECO:0000313" key="2">
    <source>
        <dbReference type="Proteomes" id="UP001139981"/>
    </source>
</evidence>
<accession>A0ACC1LTG4</accession>